<feature type="active site" description="Proton donor" evidence="3">
    <location>
        <position position="98"/>
    </location>
</feature>
<feature type="active site" description="Proton acceptor" evidence="3">
    <location>
        <position position="65"/>
    </location>
</feature>
<dbReference type="AlphaFoldDB" id="A0A532V372"/>
<dbReference type="NCBIfam" id="TIGR00689">
    <property type="entry name" value="rpiB_lacA_lacB"/>
    <property type="match status" value="1"/>
</dbReference>
<dbReference type="InterPro" id="IPR036569">
    <property type="entry name" value="RpiB_LacA_LacB_sf"/>
</dbReference>
<dbReference type="GO" id="GO:0004751">
    <property type="term" value="F:ribose-5-phosphate isomerase activity"/>
    <property type="evidence" value="ECO:0007669"/>
    <property type="project" value="TreeGrafter"/>
</dbReference>
<evidence type="ECO:0000313" key="4">
    <source>
        <dbReference type="EMBL" id="TKJ41447.1"/>
    </source>
</evidence>
<dbReference type="InterPro" id="IPR004785">
    <property type="entry name" value="RpiB"/>
</dbReference>
<dbReference type="EMBL" id="NJBO01000013">
    <property type="protein sequence ID" value="TKJ41447.1"/>
    <property type="molecule type" value="Genomic_DNA"/>
</dbReference>
<dbReference type="PIRSF" id="PIRSF005384">
    <property type="entry name" value="RpiB_LacA_B"/>
    <property type="match status" value="1"/>
</dbReference>
<evidence type="ECO:0000256" key="1">
    <source>
        <dbReference type="ARBA" id="ARBA00008754"/>
    </source>
</evidence>
<dbReference type="InterPro" id="IPR003500">
    <property type="entry name" value="RpiB_LacA_LacB"/>
</dbReference>
<dbReference type="PANTHER" id="PTHR30345:SF0">
    <property type="entry name" value="DNA DAMAGE-REPAIR_TOLERATION PROTEIN DRT102"/>
    <property type="match status" value="1"/>
</dbReference>
<dbReference type="SUPFAM" id="SSF89623">
    <property type="entry name" value="Ribose/Galactose isomerase RpiB/AlsB"/>
    <property type="match status" value="1"/>
</dbReference>
<organism evidence="4 5">
    <name type="scientific">candidate division TA06 bacterium B3_TA06</name>
    <dbReference type="NCBI Taxonomy" id="2012487"/>
    <lineage>
        <taxon>Bacteria</taxon>
        <taxon>Bacteria division TA06</taxon>
    </lineage>
</organism>
<gene>
    <name evidence="4" type="primary">rpiB</name>
    <name evidence="4" type="ORF">CEE36_08320</name>
</gene>
<protein>
    <submittedName>
        <fullName evidence="4">Ribose 5-phosphate isomerase B</fullName>
    </submittedName>
</protein>
<dbReference type="Gene3D" id="3.40.1400.10">
    <property type="entry name" value="Sugar-phosphate isomerase, RpiB/LacA/LacB"/>
    <property type="match status" value="1"/>
</dbReference>
<evidence type="ECO:0000313" key="5">
    <source>
        <dbReference type="Proteomes" id="UP000317778"/>
    </source>
</evidence>
<comment type="caution">
    <text evidence="4">The sequence shown here is derived from an EMBL/GenBank/DDBJ whole genome shotgun (WGS) entry which is preliminary data.</text>
</comment>
<comment type="similarity">
    <text evidence="1">Belongs to the LacAB/RpiB family.</text>
</comment>
<dbReference type="GO" id="GO:0009052">
    <property type="term" value="P:pentose-phosphate shunt, non-oxidative branch"/>
    <property type="evidence" value="ECO:0007669"/>
    <property type="project" value="TreeGrafter"/>
</dbReference>
<proteinExistence type="inferred from homology"/>
<dbReference type="NCBIfam" id="TIGR01120">
    <property type="entry name" value="rpiB"/>
    <property type="match status" value="1"/>
</dbReference>
<dbReference type="GO" id="GO:0019316">
    <property type="term" value="P:D-allose catabolic process"/>
    <property type="evidence" value="ECO:0007669"/>
    <property type="project" value="TreeGrafter"/>
</dbReference>
<dbReference type="Proteomes" id="UP000317778">
    <property type="component" value="Unassembled WGS sequence"/>
</dbReference>
<reference evidence="4 5" key="1">
    <citation type="submission" date="2017-06" db="EMBL/GenBank/DDBJ databases">
        <title>Novel microbial phyla capable of carbon fixation and sulfur reduction in deep-sea sediments.</title>
        <authorList>
            <person name="Huang J."/>
            <person name="Baker B."/>
            <person name="Wang Y."/>
        </authorList>
    </citation>
    <scope>NUCLEOTIDE SEQUENCE [LARGE SCALE GENOMIC DNA]</scope>
    <source>
        <strain evidence="4">B3_TA06</strain>
    </source>
</reference>
<dbReference type="PANTHER" id="PTHR30345">
    <property type="entry name" value="RIBOSE-5-PHOSPHATE ISOMERASE B"/>
    <property type="match status" value="1"/>
</dbReference>
<keyword evidence="2 4" id="KW-0413">Isomerase</keyword>
<dbReference type="NCBIfam" id="NF004051">
    <property type="entry name" value="PRK05571.1"/>
    <property type="match status" value="1"/>
</dbReference>
<accession>A0A532V372</accession>
<name>A0A532V372_UNCT6</name>
<evidence type="ECO:0000256" key="2">
    <source>
        <dbReference type="ARBA" id="ARBA00023235"/>
    </source>
</evidence>
<dbReference type="Pfam" id="PF02502">
    <property type="entry name" value="LacAB_rpiB"/>
    <property type="match status" value="1"/>
</dbReference>
<evidence type="ECO:0000256" key="3">
    <source>
        <dbReference type="PIRSR" id="PIRSR005384-1"/>
    </source>
</evidence>
<sequence>MTISIGADHHGFVLKNSLKRWLQLKGHKLIDAGTDDPTSTDYPDYALAVGSLVGSGEAELGILICGTGIGMCIAANKVNGVRAARVCSEKDAQMARRHNNANVLCFGAEIVNEALARRMVTAWMENEFEGGRHERRVEKITAFENKNEG</sequence>